<evidence type="ECO:0000313" key="2">
    <source>
        <dbReference type="Proteomes" id="UP000018291"/>
    </source>
</evidence>
<dbReference type="OrthoDB" id="3577648at2"/>
<gene>
    <name evidence="1" type="ORF">BN381_350039</name>
</gene>
<dbReference type="STRING" id="1229780.BN381_350039"/>
<dbReference type="HOGENOM" id="CLU_168745_3_0_11"/>
<evidence type="ECO:0000313" key="1">
    <source>
        <dbReference type="EMBL" id="CCM64179.1"/>
    </source>
</evidence>
<keyword evidence="2" id="KW-1185">Reference proteome</keyword>
<comment type="caution">
    <text evidence="1">The sequence shown here is derived from an EMBL/GenBank/DDBJ whole genome shotgun (WGS) entry which is preliminary data.</text>
</comment>
<accession>R4YZV1</accession>
<dbReference type="Proteomes" id="UP000018291">
    <property type="component" value="Unassembled WGS sequence"/>
</dbReference>
<protein>
    <recommendedName>
        <fullName evidence="3">Toxin</fullName>
    </recommendedName>
</protein>
<name>R4YZV1_9ACTN</name>
<evidence type="ECO:0008006" key="3">
    <source>
        <dbReference type="Google" id="ProtNLM"/>
    </source>
</evidence>
<dbReference type="AlphaFoldDB" id="R4YZV1"/>
<sequence>MTGPRYELVPAALRHHIDIDDTLHAIDKALSEFHLDAEPPRRPHDRVLVIGPDRSGLLLEVVHIPTDTAYRVIHSMRLRPGTRAKYL</sequence>
<organism evidence="1 2">
    <name type="scientific">Candidatus Neomicrothrix parvicella RN1</name>
    <dbReference type="NCBI Taxonomy" id="1229780"/>
    <lineage>
        <taxon>Bacteria</taxon>
        <taxon>Bacillati</taxon>
        <taxon>Actinomycetota</taxon>
        <taxon>Acidimicrobiia</taxon>
        <taxon>Acidimicrobiales</taxon>
        <taxon>Microthrixaceae</taxon>
        <taxon>Candidatus Neomicrothrix</taxon>
    </lineage>
</organism>
<proteinExistence type="predicted"/>
<dbReference type="EMBL" id="CANL01000029">
    <property type="protein sequence ID" value="CCM64179.1"/>
    <property type="molecule type" value="Genomic_DNA"/>
</dbReference>
<dbReference type="RefSeq" id="WP_012227879.1">
    <property type="nucleotide sequence ID" value="NZ_HG422565.1"/>
</dbReference>
<reference evidence="1 2" key="1">
    <citation type="journal article" date="2013" name="ISME J.">
        <title>Metabolic model for the filamentous 'Candidatus Microthrix parvicella' based on genomic and metagenomic analyses.</title>
        <authorList>
            <person name="Jon McIlroy S."/>
            <person name="Kristiansen R."/>
            <person name="Albertsen M."/>
            <person name="Michael Karst S."/>
            <person name="Rossetti S."/>
            <person name="Lund Nielsen J."/>
            <person name="Tandoi V."/>
            <person name="James Seviour R."/>
            <person name="Nielsen P.H."/>
        </authorList>
    </citation>
    <scope>NUCLEOTIDE SEQUENCE [LARGE SCALE GENOMIC DNA]</scope>
    <source>
        <strain evidence="1 2">RN1</strain>
    </source>
</reference>